<feature type="domain" description="Origin recognition complex subunit 2 winged-helix" evidence="9">
    <location>
        <begin position="549"/>
        <end position="606"/>
    </location>
</feature>
<accession>A0A1A9WCQ1</accession>
<reference evidence="11" key="1">
    <citation type="submission" date="2014-03" db="EMBL/GenBank/DDBJ databases">
        <authorList>
            <person name="Aksoy S."/>
            <person name="Warren W."/>
            <person name="Wilson R.K."/>
        </authorList>
    </citation>
    <scope>NUCLEOTIDE SEQUENCE [LARGE SCALE GENOMIC DNA]</scope>
    <source>
        <strain evidence="11">IAEA</strain>
    </source>
</reference>
<feature type="compositionally biased region" description="Polar residues" evidence="7">
    <location>
        <begin position="20"/>
        <end position="35"/>
    </location>
</feature>
<feature type="compositionally biased region" description="Polar residues" evidence="7">
    <location>
        <begin position="284"/>
        <end position="293"/>
    </location>
</feature>
<feature type="domain" description="Origin recognition complex subunit 2 RecA-like" evidence="8">
    <location>
        <begin position="330"/>
        <end position="491"/>
    </location>
</feature>
<evidence type="ECO:0000256" key="7">
    <source>
        <dbReference type="SAM" id="MobiDB-lite"/>
    </source>
</evidence>
<proteinExistence type="inferred from homology"/>
<dbReference type="GO" id="GO:0003688">
    <property type="term" value="F:DNA replication origin binding"/>
    <property type="evidence" value="ECO:0007669"/>
    <property type="project" value="UniProtKB-UniRule"/>
</dbReference>
<dbReference type="VEuPathDB" id="VectorBase:GBRI014750"/>
<feature type="region of interest" description="Disordered" evidence="7">
    <location>
        <begin position="1"/>
        <end position="35"/>
    </location>
</feature>
<keyword evidence="11" id="KW-1185">Reference proteome</keyword>
<dbReference type="InterPro" id="IPR007220">
    <property type="entry name" value="ORC2"/>
</dbReference>
<comment type="similarity">
    <text evidence="2 6">Belongs to the ORC2 family.</text>
</comment>
<dbReference type="InterPro" id="IPR056772">
    <property type="entry name" value="RecA-like_ORC2"/>
</dbReference>
<sequence length="619" mass="69698">MSSRPRKGRSAAKNYESESESNAMSNFKNKNKNQIITDSQSDLECSIVEVVELDSEEEATISMSSLRLSGDTENPKRSCLPENGNIVNQNNILVENNNEPIDIMPPTKPSSDDLEFLEEKVEVSGRMLFGFNTPKKKNSMALAALNTPKIPSTPKSMGKRSAKNLKTPASASKVTGKSLLVPKTPSRIRRNVKKHINKVLDTHNIADGDFSVSDSEYEPSDMESNSDEEHSSTTDDDSGPPYEGRKTLPITVSTLLKTGPTLRSRSAIARIQKPSDYIPESDEYFQSHSNSKIHTSDHTLDRLKNPRLPADRLFALLSHMKLSAEHEQSINDLMADYRSYFTKWLYILHEGFNLLVYGLGSKRQLLLSFHREILAEQPVVVINGFFPSLTLKDILDSIANDILDIGINPTNPHETVDIITEEFALIPETHLYLIIHNLDGPMLRNNRTQAILSRLAKVPNIYLLASIDHINTPLLWDNTKLSNFNFSWWDCTTMLSYSDETAFENSLLVQSTGELALSSLRSVFLSLTANSRNIYMIIAKHQLKNKGTAKYQGMPFKDLYWSCRESFLVSSDLALRAQLTEFLDHKLVKSKRSIDGSEQLIIPIDSSLLQQFLDEQEKK</sequence>
<dbReference type="PANTHER" id="PTHR14052">
    <property type="entry name" value="ORIGIN RECOGNITION COMPLEX SUBUNIT 2"/>
    <property type="match status" value="1"/>
</dbReference>
<dbReference type="GO" id="GO:0006260">
    <property type="term" value="P:DNA replication"/>
    <property type="evidence" value="ECO:0007669"/>
    <property type="project" value="UniProtKB-UniRule"/>
</dbReference>
<evidence type="ECO:0000313" key="10">
    <source>
        <dbReference type="EnsemblMetazoa" id="GBRI014750-PA"/>
    </source>
</evidence>
<evidence type="ECO:0000256" key="4">
    <source>
        <dbReference type="ARBA" id="ARBA00022705"/>
    </source>
</evidence>
<dbReference type="InterPro" id="IPR056773">
    <property type="entry name" value="WHD_ORC2"/>
</dbReference>
<evidence type="ECO:0000256" key="6">
    <source>
        <dbReference type="RuleBase" id="RU368084"/>
    </source>
</evidence>
<evidence type="ECO:0000256" key="1">
    <source>
        <dbReference type="ARBA" id="ARBA00004123"/>
    </source>
</evidence>
<feature type="region of interest" description="Disordered" evidence="7">
    <location>
        <begin position="207"/>
        <end position="249"/>
    </location>
</feature>
<comment type="subcellular location">
    <subcellularLocation>
        <location evidence="1 6">Nucleus</location>
    </subcellularLocation>
</comment>
<evidence type="ECO:0000256" key="2">
    <source>
        <dbReference type="ARBA" id="ARBA00007421"/>
    </source>
</evidence>
<keyword evidence="5 6" id="KW-0539">Nucleus</keyword>
<evidence type="ECO:0000259" key="8">
    <source>
        <dbReference type="Pfam" id="PF04084"/>
    </source>
</evidence>
<protein>
    <recommendedName>
        <fullName evidence="3 6">Origin recognition complex subunit 2</fullName>
    </recommendedName>
</protein>
<dbReference type="Proteomes" id="UP000091820">
    <property type="component" value="Unassembled WGS sequence"/>
</dbReference>
<dbReference type="EnsemblMetazoa" id="GBRI014750-RA">
    <property type="protein sequence ID" value="GBRI014750-PA"/>
    <property type="gene ID" value="GBRI014750"/>
</dbReference>
<dbReference type="PANTHER" id="PTHR14052:SF0">
    <property type="entry name" value="ORIGIN RECOGNITION COMPLEX SUBUNIT 2"/>
    <property type="match status" value="1"/>
</dbReference>
<feature type="compositionally biased region" description="Basic residues" evidence="7">
    <location>
        <begin position="1"/>
        <end position="10"/>
    </location>
</feature>
<dbReference type="AlphaFoldDB" id="A0A1A9WCQ1"/>
<name>A0A1A9WCQ1_9MUSC</name>
<keyword evidence="4 6" id="KW-0235">DNA replication</keyword>
<evidence type="ECO:0000313" key="11">
    <source>
        <dbReference type="Proteomes" id="UP000091820"/>
    </source>
</evidence>
<dbReference type="STRING" id="37001.A0A1A9WCQ1"/>
<reference evidence="10" key="2">
    <citation type="submission" date="2020-05" db="UniProtKB">
        <authorList>
            <consortium name="EnsemblMetazoa"/>
        </authorList>
    </citation>
    <scope>IDENTIFICATION</scope>
    <source>
        <strain evidence="10">IAEA</strain>
    </source>
</reference>
<evidence type="ECO:0000256" key="3">
    <source>
        <dbReference type="ARBA" id="ARBA00019080"/>
    </source>
</evidence>
<feature type="region of interest" description="Disordered" evidence="7">
    <location>
        <begin position="280"/>
        <end position="300"/>
    </location>
</feature>
<dbReference type="Pfam" id="PF04084">
    <property type="entry name" value="RecA-like_ORC2"/>
    <property type="match status" value="1"/>
</dbReference>
<comment type="function">
    <text evidence="6">Component of the origin recognition complex (ORC) that binds origins of replication. DNA-binding is ATP-dependent. ORC is required to assemble the pre-replication complex necessary to initiate DNA replication.</text>
</comment>
<organism evidence="10 11">
    <name type="scientific">Glossina brevipalpis</name>
    <dbReference type="NCBI Taxonomy" id="37001"/>
    <lineage>
        <taxon>Eukaryota</taxon>
        <taxon>Metazoa</taxon>
        <taxon>Ecdysozoa</taxon>
        <taxon>Arthropoda</taxon>
        <taxon>Hexapoda</taxon>
        <taxon>Insecta</taxon>
        <taxon>Pterygota</taxon>
        <taxon>Neoptera</taxon>
        <taxon>Endopterygota</taxon>
        <taxon>Diptera</taxon>
        <taxon>Brachycera</taxon>
        <taxon>Muscomorpha</taxon>
        <taxon>Hippoboscoidea</taxon>
        <taxon>Glossinidae</taxon>
        <taxon>Glossina</taxon>
    </lineage>
</organism>
<dbReference type="Pfam" id="PF24882">
    <property type="entry name" value="WHD_ORC2"/>
    <property type="match status" value="1"/>
</dbReference>
<dbReference type="GO" id="GO:0005664">
    <property type="term" value="C:nuclear origin of replication recognition complex"/>
    <property type="evidence" value="ECO:0007669"/>
    <property type="project" value="UniProtKB-UniRule"/>
</dbReference>
<evidence type="ECO:0000256" key="5">
    <source>
        <dbReference type="ARBA" id="ARBA00023242"/>
    </source>
</evidence>
<evidence type="ECO:0000259" key="9">
    <source>
        <dbReference type="Pfam" id="PF24882"/>
    </source>
</evidence>
<feature type="region of interest" description="Disordered" evidence="7">
    <location>
        <begin position="147"/>
        <end position="192"/>
    </location>
</feature>
<comment type="subunit">
    <text evidence="6">Component of the origin recognition complex (ORC).</text>
</comment>
<feature type="compositionally biased region" description="Acidic residues" evidence="7">
    <location>
        <begin position="215"/>
        <end position="226"/>
    </location>
</feature>